<proteinExistence type="predicted"/>
<dbReference type="GO" id="GO:0003700">
    <property type="term" value="F:DNA-binding transcription factor activity"/>
    <property type="evidence" value="ECO:0007669"/>
    <property type="project" value="InterPro"/>
</dbReference>
<evidence type="ECO:0000313" key="6">
    <source>
        <dbReference type="Proteomes" id="UP000254924"/>
    </source>
</evidence>
<keyword evidence="6" id="KW-1185">Reference proteome</keyword>
<name>A0A380K788_9STRE</name>
<protein>
    <submittedName>
        <fullName evidence="5">MarR family transcriptional regulator</fullName>
    </submittedName>
</protein>
<feature type="domain" description="HTH marR-type" evidence="4">
    <location>
        <begin position="10"/>
        <end position="143"/>
    </location>
</feature>
<evidence type="ECO:0000256" key="2">
    <source>
        <dbReference type="ARBA" id="ARBA00023125"/>
    </source>
</evidence>
<organism evidence="5 6">
    <name type="scientific">Streptococcus hyointestinalis</name>
    <dbReference type="NCBI Taxonomy" id="1337"/>
    <lineage>
        <taxon>Bacteria</taxon>
        <taxon>Bacillati</taxon>
        <taxon>Bacillota</taxon>
        <taxon>Bacilli</taxon>
        <taxon>Lactobacillales</taxon>
        <taxon>Streptococcaceae</taxon>
        <taxon>Streptococcus</taxon>
    </lineage>
</organism>
<dbReference type="InterPro" id="IPR036390">
    <property type="entry name" value="WH_DNA-bd_sf"/>
</dbReference>
<dbReference type="EMBL" id="UHFN01000007">
    <property type="protein sequence ID" value="SUN60514.1"/>
    <property type="molecule type" value="Genomic_DNA"/>
</dbReference>
<dbReference type="GeneID" id="78356359"/>
<evidence type="ECO:0000313" key="5">
    <source>
        <dbReference type="EMBL" id="SUN60514.1"/>
    </source>
</evidence>
<dbReference type="PANTHER" id="PTHR42756">
    <property type="entry name" value="TRANSCRIPTIONAL REGULATOR, MARR"/>
    <property type="match status" value="1"/>
</dbReference>
<sequence length="144" mass="16118">MSKTLQESLDSCLFFTVKKLDRLLNKMADEAFSRVGLAPTYAFILLILAEEDGRAQKDIASILHIAPSTLTRFIEKLSQKGYVTTQTKGRISFVFLTEEGKKMVPEVQKAWDTLHHSYGDIIGDSYSDQLATEINDVSNQISGK</sequence>
<keyword evidence="1" id="KW-0805">Transcription regulation</keyword>
<dbReference type="PROSITE" id="PS50995">
    <property type="entry name" value="HTH_MARR_2"/>
    <property type="match status" value="1"/>
</dbReference>
<accession>A0A380K788</accession>
<evidence type="ECO:0000259" key="4">
    <source>
        <dbReference type="PROSITE" id="PS50995"/>
    </source>
</evidence>
<dbReference type="SMART" id="SM00347">
    <property type="entry name" value="HTH_MARR"/>
    <property type="match status" value="1"/>
</dbReference>
<dbReference type="Proteomes" id="UP000254924">
    <property type="component" value="Unassembled WGS sequence"/>
</dbReference>
<gene>
    <name evidence="5" type="ORF">NCTC12224_00924</name>
</gene>
<dbReference type="OrthoDB" id="1551170at2"/>
<dbReference type="GO" id="GO:0003677">
    <property type="term" value="F:DNA binding"/>
    <property type="evidence" value="ECO:0007669"/>
    <property type="project" value="UniProtKB-KW"/>
</dbReference>
<dbReference type="RefSeq" id="WP_115268699.1">
    <property type="nucleotide sequence ID" value="NZ_JBNPNB010000116.1"/>
</dbReference>
<keyword evidence="3" id="KW-0804">Transcription</keyword>
<keyword evidence="2" id="KW-0238">DNA-binding</keyword>
<dbReference type="SUPFAM" id="SSF46785">
    <property type="entry name" value="Winged helix' DNA-binding domain"/>
    <property type="match status" value="1"/>
</dbReference>
<dbReference type="AlphaFoldDB" id="A0A380K788"/>
<dbReference type="Gene3D" id="1.10.10.10">
    <property type="entry name" value="Winged helix-like DNA-binding domain superfamily/Winged helix DNA-binding domain"/>
    <property type="match status" value="1"/>
</dbReference>
<dbReference type="Pfam" id="PF01047">
    <property type="entry name" value="MarR"/>
    <property type="match status" value="1"/>
</dbReference>
<dbReference type="PANTHER" id="PTHR42756:SF1">
    <property type="entry name" value="TRANSCRIPTIONAL REPRESSOR OF EMRAB OPERON"/>
    <property type="match status" value="1"/>
</dbReference>
<dbReference type="InterPro" id="IPR036388">
    <property type="entry name" value="WH-like_DNA-bd_sf"/>
</dbReference>
<evidence type="ECO:0000256" key="3">
    <source>
        <dbReference type="ARBA" id="ARBA00023163"/>
    </source>
</evidence>
<evidence type="ECO:0000256" key="1">
    <source>
        <dbReference type="ARBA" id="ARBA00023015"/>
    </source>
</evidence>
<reference evidence="5 6" key="1">
    <citation type="submission" date="2018-06" db="EMBL/GenBank/DDBJ databases">
        <authorList>
            <consortium name="Pathogen Informatics"/>
            <person name="Doyle S."/>
        </authorList>
    </citation>
    <scope>NUCLEOTIDE SEQUENCE [LARGE SCALE GENOMIC DNA]</scope>
    <source>
        <strain evidence="5 6">NCTC12224</strain>
    </source>
</reference>
<dbReference type="InterPro" id="IPR000835">
    <property type="entry name" value="HTH_MarR-typ"/>
</dbReference>